<evidence type="ECO:0000259" key="10">
    <source>
        <dbReference type="Pfam" id="PF01225"/>
    </source>
</evidence>
<feature type="domain" description="Mur ligase C-terminal" evidence="11">
    <location>
        <begin position="331"/>
        <end position="452"/>
    </location>
</feature>
<evidence type="ECO:0000256" key="3">
    <source>
        <dbReference type="ARBA" id="ARBA00022618"/>
    </source>
</evidence>
<dbReference type="SUPFAM" id="SSF63418">
    <property type="entry name" value="MurE/MurF N-terminal domain"/>
    <property type="match status" value="1"/>
</dbReference>
<dbReference type="InterPro" id="IPR013221">
    <property type="entry name" value="Mur_ligase_cen"/>
</dbReference>
<dbReference type="InterPro" id="IPR035911">
    <property type="entry name" value="MurE/MurF_N"/>
</dbReference>
<keyword evidence="8" id="KW-0067">ATP-binding</keyword>
<comment type="PTM">
    <text evidence="8">Carboxylation is probably crucial for Mg(2+) binding and, consequently, for the gamma-phosphate positioning of ATP.</text>
</comment>
<feature type="binding site" evidence="8">
    <location>
        <position position="184"/>
    </location>
    <ligand>
        <name>UDP-N-acetyl-alpha-D-muramoyl-L-alanyl-D-glutamate</name>
        <dbReference type="ChEBI" id="CHEBI:83900"/>
    </ligand>
</feature>
<keyword evidence="8" id="KW-0460">Magnesium</keyword>
<comment type="caution">
    <text evidence="13">The sequence shown here is derived from an EMBL/GenBank/DDBJ whole genome shotgun (WGS) entry which is preliminary data.</text>
</comment>
<evidence type="ECO:0000259" key="12">
    <source>
        <dbReference type="Pfam" id="PF08245"/>
    </source>
</evidence>
<dbReference type="InterPro" id="IPR005761">
    <property type="entry name" value="UDP-N-AcMur-Glu-dNH2Pim_ligase"/>
</dbReference>
<evidence type="ECO:0000313" key="13">
    <source>
        <dbReference type="EMBL" id="MDN4523924.1"/>
    </source>
</evidence>
<dbReference type="InterPro" id="IPR000713">
    <property type="entry name" value="Mur_ligase_N"/>
</dbReference>
<dbReference type="Pfam" id="PF02875">
    <property type="entry name" value="Mur_ligase_C"/>
    <property type="match status" value="1"/>
</dbReference>
<dbReference type="InterPro" id="IPR036565">
    <property type="entry name" value="Mur-like_cat_sf"/>
</dbReference>
<evidence type="ECO:0000256" key="1">
    <source>
        <dbReference type="ARBA" id="ARBA00004752"/>
    </source>
</evidence>
<feature type="domain" description="Mur ligase N-terminal catalytic" evidence="10">
    <location>
        <begin position="17"/>
        <end position="89"/>
    </location>
</feature>
<comment type="similarity">
    <text evidence="2 8">Belongs to the MurCDEF family. MurE subfamily.</text>
</comment>
<feature type="binding site" evidence="8">
    <location>
        <begin position="149"/>
        <end position="150"/>
    </location>
    <ligand>
        <name>UDP-N-acetyl-alpha-D-muramoyl-L-alanyl-D-glutamate</name>
        <dbReference type="ChEBI" id="CHEBI:83900"/>
    </ligand>
</feature>
<dbReference type="Pfam" id="PF01225">
    <property type="entry name" value="Mur_ligase"/>
    <property type="match status" value="1"/>
</dbReference>
<feature type="binding site" evidence="8">
    <location>
        <position position="148"/>
    </location>
    <ligand>
        <name>UDP-N-acetyl-alpha-D-muramoyl-L-alanyl-D-glutamate</name>
        <dbReference type="ChEBI" id="CHEBI:83900"/>
    </ligand>
</feature>
<evidence type="ECO:0000256" key="4">
    <source>
        <dbReference type="ARBA" id="ARBA00022960"/>
    </source>
</evidence>
<evidence type="ECO:0000256" key="8">
    <source>
        <dbReference type="HAMAP-Rule" id="MF_00208"/>
    </source>
</evidence>
<evidence type="ECO:0000256" key="2">
    <source>
        <dbReference type="ARBA" id="ARBA00005898"/>
    </source>
</evidence>
<reference evidence="13" key="1">
    <citation type="submission" date="2023-07" db="EMBL/GenBank/DDBJ databases">
        <title>Fictibacillus sp. isolated from freshwater pond.</title>
        <authorList>
            <person name="Kirdat K."/>
            <person name="Bhat A."/>
            <person name="Mourya A."/>
            <person name="Yadav A."/>
        </authorList>
    </citation>
    <scope>NUCLEOTIDE SEQUENCE</scope>
    <source>
        <strain evidence="13">NE201</strain>
    </source>
</reference>
<dbReference type="EC" id="6.3.2.-" evidence="8"/>
<comment type="function">
    <text evidence="8">Catalyzes the addition of an amino acid to the nucleotide precursor UDP-N-acetylmuramoyl-L-alanyl-D-glutamate (UMAG) in the biosynthesis of bacterial cell-wall peptidoglycan.</text>
</comment>
<evidence type="ECO:0000256" key="9">
    <source>
        <dbReference type="RuleBase" id="RU004135"/>
    </source>
</evidence>
<feature type="binding site" evidence="8">
    <location>
        <begin position="107"/>
        <end position="113"/>
    </location>
    <ligand>
        <name>ATP</name>
        <dbReference type="ChEBI" id="CHEBI:30616"/>
    </ligand>
</feature>
<dbReference type="Gene3D" id="3.90.190.20">
    <property type="entry name" value="Mur ligase, C-terminal domain"/>
    <property type="match status" value="1"/>
</dbReference>
<accession>A0ABT8HT69</accession>
<dbReference type="Gene3D" id="3.40.1390.10">
    <property type="entry name" value="MurE/MurF, N-terminal domain"/>
    <property type="match status" value="1"/>
</dbReference>
<dbReference type="NCBIfam" id="NF001126">
    <property type="entry name" value="PRK00139.1-4"/>
    <property type="match status" value="1"/>
</dbReference>
<dbReference type="RefSeq" id="WP_301164980.1">
    <property type="nucleotide sequence ID" value="NZ_JAUHTR010000002.1"/>
</dbReference>
<dbReference type="Proteomes" id="UP001172721">
    <property type="component" value="Unassembled WGS sequence"/>
</dbReference>
<keyword evidence="3 8" id="KW-0132">Cell division</keyword>
<feature type="binding site" evidence="8">
    <location>
        <position position="182"/>
    </location>
    <ligand>
        <name>UDP-N-acetyl-alpha-D-muramoyl-L-alanyl-D-glutamate</name>
        <dbReference type="ChEBI" id="CHEBI:83900"/>
    </ligand>
</feature>
<evidence type="ECO:0000256" key="6">
    <source>
        <dbReference type="ARBA" id="ARBA00023306"/>
    </source>
</evidence>
<keyword evidence="6 8" id="KW-0131">Cell cycle</keyword>
<evidence type="ECO:0000256" key="5">
    <source>
        <dbReference type="ARBA" id="ARBA00022984"/>
    </source>
</evidence>
<dbReference type="SUPFAM" id="SSF53244">
    <property type="entry name" value="MurD-like peptide ligases, peptide-binding domain"/>
    <property type="match status" value="1"/>
</dbReference>
<comment type="cofactor">
    <cofactor evidence="8">
        <name>Mg(2+)</name>
        <dbReference type="ChEBI" id="CHEBI:18420"/>
    </cofactor>
</comment>
<dbReference type="NCBIfam" id="TIGR01085">
    <property type="entry name" value="murE"/>
    <property type="match status" value="1"/>
</dbReference>
<dbReference type="Gene3D" id="3.40.1190.10">
    <property type="entry name" value="Mur-like, catalytic domain"/>
    <property type="match status" value="1"/>
</dbReference>
<organism evidence="13 14">
    <name type="scientific">Fictibacillus fluitans</name>
    <dbReference type="NCBI Taxonomy" id="3058422"/>
    <lineage>
        <taxon>Bacteria</taxon>
        <taxon>Bacillati</taxon>
        <taxon>Bacillota</taxon>
        <taxon>Bacilli</taxon>
        <taxon>Bacillales</taxon>
        <taxon>Fictibacillaceae</taxon>
        <taxon>Fictibacillus</taxon>
    </lineage>
</organism>
<dbReference type="EMBL" id="JAUHTR010000002">
    <property type="protein sequence ID" value="MDN4523924.1"/>
    <property type="molecule type" value="Genomic_DNA"/>
</dbReference>
<comment type="pathway">
    <text evidence="1 8 9">Cell wall biogenesis; peptidoglycan biosynthesis.</text>
</comment>
<keyword evidence="7 8" id="KW-0961">Cell wall biogenesis/degradation</keyword>
<dbReference type="HAMAP" id="MF_00208">
    <property type="entry name" value="MurE"/>
    <property type="match status" value="1"/>
</dbReference>
<keyword evidence="8" id="KW-0963">Cytoplasm</keyword>
<name>A0ABT8HT69_9BACL</name>
<dbReference type="PANTHER" id="PTHR23135:SF4">
    <property type="entry name" value="UDP-N-ACETYLMURAMOYL-L-ALANYL-D-GLUTAMATE--2,6-DIAMINOPIMELATE LIGASE MURE HOMOLOG, CHLOROPLASTIC"/>
    <property type="match status" value="1"/>
</dbReference>
<dbReference type="InterPro" id="IPR004101">
    <property type="entry name" value="Mur_ligase_C"/>
</dbReference>
<proteinExistence type="inferred from homology"/>
<keyword evidence="5 8" id="KW-0573">Peptidoglycan synthesis</keyword>
<comment type="caution">
    <text evidence="8">Lacks conserved residue(s) required for the propagation of feature annotation.</text>
</comment>
<evidence type="ECO:0000256" key="7">
    <source>
        <dbReference type="ARBA" id="ARBA00023316"/>
    </source>
</evidence>
<dbReference type="PANTHER" id="PTHR23135">
    <property type="entry name" value="MUR LIGASE FAMILY MEMBER"/>
    <property type="match status" value="1"/>
</dbReference>
<evidence type="ECO:0000259" key="11">
    <source>
        <dbReference type="Pfam" id="PF02875"/>
    </source>
</evidence>
<keyword evidence="14" id="KW-1185">Reference proteome</keyword>
<feature type="binding site" evidence="8">
    <location>
        <position position="25"/>
    </location>
    <ligand>
        <name>UDP-N-acetyl-alpha-D-muramoyl-L-alanyl-D-glutamate</name>
        <dbReference type="ChEBI" id="CHEBI:83900"/>
    </ligand>
</feature>
<keyword evidence="8 13" id="KW-0436">Ligase</keyword>
<keyword evidence="8" id="KW-0547">Nucleotide-binding</keyword>
<dbReference type="Pfam" id="PF08245">
    <property type="entry name" value="Mur_ligase_M"/>
    <property type="match status" value="1"/>
</dbReference>
<feature type="modified residue" description="N6-carboxylysine" evidence="8">
    <location>
        <position position="216"/>
    </location>
</feature>
<dbReference type="InterPro" id="IPR036615">
    <property type="entry name" value="Mur_ligase_C_dom_sf"/>
</dbReference>
<keyword evidence="4 8" id="KW-0133">Cell shape</keyword>
<sequence>MLNLIKIRTEKGNIPPEITGIQTDSRKVEPGNIFVCMTGHTVDGHDFISQAIGNGATLIIAKKESGLIDLDHIGLVLVKDTVKVLARLLHHYWRYPTSSMTTIGVTGTNGKTTVSHLIHELMLLMGERSAVAGTLGFHLNDAHTPTANTTSDLTSNLNMASQAAEQECDAMIFEMSSHGLVQGRVWGIEFDIAVFTNLSYEHLEYHQTMEKYEQAKGLLFAQLGQDLRKEKYAVINADDPRFHTYSSVTPFEVISYGFSEHADFRASDMISTEEGMEFMLHTPQGSFTIRTQLIGTFNVYNIMAAMASLYAKGAEVKEMARVVPFAKRIRGRMEKVSSAPSSETYIDYAHTPDAIEKAMDSLLHLKKGRLIIVIGGGDFRDHTKRPMMAEKASKADYVIITTNNPGYEPVDKILSDFQEGMLHNRYRMIGDRKEAIHHALEYAGPDDLVLVTDKGHQTTQLVGGTKTPHSDKQIVMEYMKQKLPMK</sequence>
<feature type="binding site" evidence="8">
    <location>
        <position position="176"/>
    </location>
    <ligand>
        <name>UDP-N-acetyl-alpha-D-muramoyl-L-alanyl-D-glutamate</name>
        <dbReference type="ChEBI" id="CHEBI:83900"/>
    </ligand>
</feature>
<protein>
    <recommendedName>
        <fullName evidence="8">UDP-N-acetylmuramyl-tripeptide synthetase</fullName>
        <ecNumber evidence="8">6.3.2.-</ecNumber>
    </recommendedName>
    <alternativeName>
        <fullName evidence="8">UDP-MurNAc-tripeptide synthetase</fullName>
    </alternativeName>
</protein>
<dbReference type="GO" id="GO:0008765">
    <property type="term" value="F:UDP-N-acetylmuramoylalanyl-D-glutamate-2,6-diaminopimelate ligase activity"/>
    <property type="evidence" value="ECO:0007669"/>
    <property type="project" value="UniProtKB-EC"/>
</dbReference>
<gene>
    <name evidence="8" type="primary">murE</name>
    <name evidence="13" type="ORF">QYB97_05525</name>
</gene>
<feature type="domain" description="Mur ligase central" evidence="12">
    <location>
        <begin position="105"/>
        <end position="308"/>
    </location>
</feature>
<dbReference type="SUPFAM" id="SSF53623">
    <property type="entry name" value="MurD-like peptide ligases, catalytic domain"/>
    <property type="match status" value="1"/>
</dbReference>
<comment type="subcellular location">
    <subcellularLocation>
        <location evidence="8 9">Cytoplasm</location>
    </subcellularLocation>
</comment>
<evidence type="ECO:0000313" key="14">
    <source>
        <dbReference type="Proteomes" id="UP001172721"/>
    </source>
</evidence>